<keyword evidence="7" id="KW-0325">Glycoprotein</keyword>
<gene>
    <name evidence="10" type="ORF">QTJ16_003313</name>
</gene>
<evidence type="ECO:0000256" key="7">
    <source>
        <dbReference type="ARBA" id="ARBA00023180"/>
    </source>
</evidence>
<comment type="caution">
    <text evidence="10">The sequence shown here is derived from an EMBL/GenBank/DDBJ whole genome shotgun (WGS) entry which is preliminary data.</text>
</comment>
<dbReference type="EMBL" id="JAUBYV010000004">
    <property type="protein sequence ID" value="KAK2627347.1"/>
    <property type="molecule type" value="Genomic_DNA"/>
</dbReference>
<evidence type="ECO:0000256" key="3">
    <source>
        <dbReference type="ARBA" id="ARBA00022525"/>
    </source>
</evidence>
<evidence type="ECO:0000259" key="9">
    <source>
        <dbReference type="Pfam" id="PF00135"/>
    </source>
</evidence>
<dbReference type="Gene3D" id="3.40.50.1820">
    <property type="entry name" value="alpha/beta hydrolase"/>
    <property type="match status" value="1"/>
</dbReference>
<dbReference type="FunFam" id="3.40.50.1820:FF:000213">
    <property type="entry name" value="Carboxylic ester hydrolase"/>
    <property type="match status" value="1"/>
</dbReference>
<reference evidence="10" key="1">
    <citation type="submission" date="2023-06" db="EMBL/GenBank/DDBJ databases">
        <title>Draft genome of Marssonina rosae.</title>
        <authorList>
            <person name="Cheng Q."/>
        </authorList>
    </citation>
    <scope>NUCLEOTIDE SEQUENCE</scope>
    <source>
        <strain evidence="10">R4</strain>
    </source>
</reference>
<sequence length="610" mass="66424">MDLVPDAILPSTKESIREMKMTRRLAGLYEISEQPHVAFFPIYQIDMINLILFLPALGLLPLAFAAPSNHASAPIVAIPSPAATIEGSSDTRVETFNGIPFAKPPIGALRLKPPQALSSPLGRITATGIPTACPQMSYAKDLSTLIPKFALRILLRSSLFQGPGPQGEDCLNLNVQRPVGTTASAKLPVLFWIFGGGFESGSTARYDGSSLVKESAETGRPIILVAVNYRVGGFGFLPGREVLADGSTNLGLLDQRLGLQWVADNIAAFGGDPEKVTIWGESAGAISVLDQMALYDGDNKYNDKALFRGAILNSGSVVTTARVDGVKGQAIYDKVVEAAGCSTAQSSLACLRALDYTSFLDAANSVPGKWGYSSVALSYMPRPDGKLLTDSPDALVAAGKYAAVPFIISTQENEGTIFALSQYNITKGPQLAHYLSTHYFADASKAQVNGLLATYPDHGSRGLLHKFLRFKPAYSQFKRRAQVLGDITFILTRRHFLATHTAINPDVPCWSFIASYYHKIPILGTFHGSDILKVFRGKSQSYVTAATRAYYFSFAYHLNPNIDNEYKEWPQWKEGKQLMQFYSDGSHLITDTFRSNSYDWLVENMGSLKV</sequence>
<dbReference type="SUPFAM" id="SSF53474">
    <property type="entry name" value="alpha/beta-Hydrolases"/>
    <property type="match status" value="1"/>
</dbReference>
<proteinExistence type="inferred from homology"/>
<comment type="similarity">
    <text evidence="2 8">Belongs to the type-B carboxylesterase/lipase family.</text>
</comment>
<evidence type="ECO:0000313" key="11">
    <source>
        <dbReference type="Proteomes" id="UP001285354"/>
    </source>
</evidence>
<dbReference type="PROSITE" id="PS00122">
    <property type="entry name" value="CARBOXYLESTERASE_B_1"/>
    <property type="match status" value="1"/>
</dbReference>
<keyword evidence="6" id="KW-0443">Lipid metabolism</keyword>
<evidence type="ECO:0000256" key="2">
    <source>
        <dbReference type="ARBA" id="ARBA00005964"/>
    </source>
</evidence>
<keyword evidence="4" id="KW-0732">Signal</keyword>
<protein>
    <recommendedName>
        <fullName evidence="8">Carboxylic ester hydrolase</fullName>
        <ecNumber evidence="8">3.1.1.-</ecNumber>
    </recommendedName>
</protein>
<organism evidence="10 11">
    <name type="scientific">Diplocarpon rosae</name>
    <dbReference type="NCBI Taxonomy" id="946125"/>
    <lineage>
        <taxon>Eukaryota</taxon>
        <taxon>Fungi</taxon>
        <taxon>Dikarya</taxon>
        <taxon>Ascomycota</taxon>
        <taxon>Pezizomycotina</taxon>
        <taxon>Leotiomycetes</taxon>
        <taxon>Helotiales</taxon>
        <taxon>Drepanopezizaceae</taxon>
        <taxon>Diplocarpon</taxon>
    </lineage>
</organism>
<dbReference type="AlphaFoldDB" id="A0AAD9WDA5"/>
<evidence type="ECO:0000256" key="8">
    <source>
        <dbReference type="RuleBase" id="RU361235"/>
    </source>
</evidence>
<dbReference type="GO" id="GO:0006629">
    <property type="term" value="P:lipid metabolic process"/>
    <property type="evidence" value="ECO:0007669"/>
    <property type="project" value="UniProtKB-KW"/>
</dbReference>
<keyword evidence="3" id="KW-0964">Secreted</keyword>
<keyword evidence="5 8" id="KW-0378">Hydrolase</keyword>
<evidence type="ECO:0000256" key="5">
    <source>
        <dbReference type="ARBA" id="ARBA00022801"/>
    </source>
</evidence>
<dbReference type="Proteomes" id="UP001285354">
    <property type="component" value="Unassembled WGS sequence"/>
</dbReference>
<comment type="subcellular location">
    <subcellularLocation>
        <location evidence="1">Secreted</location>
    </subcellularLocation>
</comment>
<evidence type="ECO:0000256" key="1">
    <source>
        <dbReference type="ARBA" id="ARBA00004613"/>
    </source>
</evidence>
<dbReference type="EC" id="3.1.1.-" evidence="8"/>
<name>A0AAD9WDA5_9HELO</name>
<dbReference type="InterPro" id="IPR029058">
    <property type="entry name" value="AB_hydrolase_fold"/>
</dbReference>
<dbReference type="GO" id="GO:0005576">
    <property type="term" value="C:extracellular region"/>
    <property type="evidence" value="ECO:0007669"/>
    <property type="project" value="UniProtKB-SubCell"/>
</dbReference>
<evidence type="ECO:0000256" key="6">
    <source>
        <dbReference type="ARBA" id="ARBA00023098"/>
    </source>
</evidence>
<keyword evidence="11" id="KW-1185">Reference proteome</keyword>
<dbReference type="PANTHER" id="PTHR11559">
    <property type="entry name" value="CARBOXYLESTERASE"/>
    <property type="match status" value="1"/>
</dbReference>
<accession>A0AAD9WDA5</accession>
<feature type="domain" description="Carboxylesterase type B" evidence="9">
    <location>
        <begin position="74"/>
        <end position="584"/>
    </location>
</feature>
<dbReference type="InterPro" id="IPR050309">
    <property type="entry name" value="Type-B_Carboxylest/Lipase"/>
</dbReference>
<dbReference type="InterPro" id="IPR002018">
    <property type="entry name" value="CarbesteraseB"/>
</dbReference>
<dbReference type="GO" id="GO:0016787">
    <property type="term" value="F:hydrolase activity"/>
    <property type="evidence" value="ECO:0007669"/>
    <property type="project" value="UniProtKB-KW"/>
</dbReference>
<dbReference type="InterPro" id="IPR019826">
    <property type="entry name" value="Carboxylesterase_B_AS"/>
</dbReference>
<evidence type="ECO:0000313" key="10">
    <source>
        <dbReference type="EMBL" id="KAK2627347.1"/>
    </source>
</evidence>
<dbReference type="Pfam" id="PF00135">
    <property type="entry name" value="COesterase"/>
    <property type="match status" value="1"/>
</dbReference>
<evidence type="ECO:0000256" key="4">
    <source>
        <dbReference type="ARBA" id="ARBA00022729"/>
    </source>
</evidence>